<dbReference type="GO" id="GO:0051607">
    <property type="term" value="P:defense response to virus"/>
    <property type="evidence" value="ECO:0007669"/>
    <property type="project" value="UniProtKB-KW"/>
</dbReference>
<dbReference type="GeneID" id="65883025"/>
<proteinExistence type="predicted"/>
<dbReference type="PANTHER" id="PTHR35579:SF3">
    <property type="entry name" value="CRISPR SYSTEM CMS ENDORIBONUCLEASE CSM3"/>
    <property type="match status" value="1"/>
</dbReference>
<reference evidence="3 4" key="1">
    <citation type="submission" date="2020-04" db="EMBL/GenBank/DDBJ databases">
        <authorList>
            <consortium name="Genoscope - CEA"/>
            <person name="William W."/>
        </authorList>
    </citation>
    <scope>NUCLEOTIDE SEQUENCE [LARGE SCALE GENOMIC DNA]</scope>
    <source>
        <strain evidence="3 4">SG7</strain>
    </source>
</reference>
<evidence type="ECO:0000313" key="4">
    <source>
        <dbReference type="Proteomes" id="UP000679213"/>
    </source>
</evidence>
<sequence>MKINVGDRKIELKENSLGWAKVLEIPIKIEVCEDSFLHIGATPSPLSEKKAPIFKIKGKPAIPASSFKGALRHQLELLFINNIEKFAEKFNIPDDKKDVLKPCIPSPNPTKAEQELLNLKMYRGKMEGKKYVGHCEIKVEEDKINVGDLGICPVCYFMGATGIMGFLRVGNFIMEGESDIINQTNIRIDRKTGTAAKGAKVEGEQVKPGSVFKGKIEVVLSTPILEMQGIKFGDARKISDVVIDKWLEYWEEKNKEQKAKILIEEILIPAIQNIRILGGQKSRGAGKVSVSILSE</sequence>
<organism evidence="3 4">
    <name type="scientific">Methanocaldococcus lauensis</name>
    <dbReference type="NCBI Taxonomy" id="2546128"/>
    <lineage>
        <taxon>Archaea</taxon>
        <taxon>Methanobacteriati</taxon>
        <taxon>Methanobacteriota</taxon>
        <taxon>Methanomada group</taxon>
        <taxon>Methanococci</taxon>
        <taxon>Methanococcales</taxon>
        <taxon>Methanocaldococcaceae</taxon>
        <taxon>Methanocaldococcus</taxon>
    </lineage>
</organism>
<dbReference type="CDD" id="cd09726">
    <property type="entry name" value="RAMP_I_III"/>
    <property type="match status" value="1"/>
</dbReference>
<keyword evidence="4" id="KW-1185">Reference proteome</keyword>
<dbReference type="KEGG" id="mesg:MLAUSG7_0218"/>
<evidence type="ECO:0000256" key="1">
    <source>
        <dbReference type="ARBA" id="ARBA00023118"/>
    </source>
</evidence>
<evidence type="ECO:0000313" key="3">
    <source>
        <dbReference type="EMBL" id="CAB3287434.1"/>
    </source>
</evidence>
<gene>
    <name evidence="3" type="ORF">MLAUSG7_0218</name>
</gene>
<dbReference type="PANTHER" id="PTHR35579">
    <property type="entry name" value="CRISPR SYSTEM CMS ENDORIBONUCLEASE CSM3"/>
    <property type="match status" value="1"/>
</dbReference>
<dbReference type="RefSeq" id="WP_214400135.1">
    <property type="nucleotide sequence ID" value="NZ_LR792632.1"/>
</dbReference>
<dbReference type="EMBL" id="LR792632">
    <property type="protein sequence ID" value="CAB3287434.1"/>
    <property type="molecule type" value="Genomic_DNA"/>
</dbReference>
<dbReference type="Proteomes" id="UP000679213">
    <property type="component" value="Chromosome I"/>
</dbReference>
<dbReference type="AlphaFoldDB" id="A0A8D6PPG3"/>
<name>A0A8D6PPG3_9EURY</name>
<accession>A0A8D6PPG3</accession>
<dbReference type="Pfam" id="PF03787">
    <property type="entry name" value="RAMPs"/>
    <property type="match status" value="1"/>
</dbReference>
<dbReference type="InterPro" id="IPR052216">
    <property type="entry name" value="CRISPR_Csm3_endoribonuclease"/>
</dbReference>
<evidence type="ECO:0000259" key="2">
    <source>
        <dbReference type="Pfam" id="PF03787"/>
    </source>
</evidence>
<feature type="domain" description="CRISPR type III-associated protein" evidence="2">
    <location>
        <begin position="36"/>
        <end position="289"/>
    </location>
</feature>
<keyword evidence="1" id="KW-0051">Antiviral defense</keyword>
<protein>
    <recommendedName>
        <fullName evidence="2">CRISPR type III-associated protein domain-containing protein</fullName>
    </recommendedName>
</protein>
<dbReference type="InterPro" id="IPR005537">
    <property type="entry name" value="RAMP_III_fam"/>
</dbReference>